<dbReference type="AlphaFoldDB" id="B5Y8G5"/>
<dbReference type="EMBL" id="CP001145">
    <property type="protein sequence ID" value="ACI17895.1"/>
    <property type="molecule type" value="Genomic_DNA"/>
</dbReference>
<dbReference type="Gene3D" id="3.40.1400.10">
    <property type="entry name" value="Sugar-phosphate isomerase, RpiB/LacA/LacB"/>
    <property type="match status" value="1"/>
</dbReference>
<evidence type="ECO:0000256" key="4">
    <source>
        <dbReference type="PIRSR" id="PIRSR005384-2"/>
    </source>
</evidence>
<proteinExistence type="inferred from homology"/>
<gene>
    <name evidence="5" type="primary">rpiB</name>
    <name evidence="5" type="ordered locus">COPRO5265_0714</name>
</gene>
<sequence>MRIVMGADHAGYQLKERLKENLIELGHEVVDKGTNSIESVDYPDYAAEVCTDITKNGGFGILICGTGIGMSITANKFPGIRAALAYDLYAAKKARQHNDANVLCLGGRVLGPDLAMEIVQTFLNTSFEGGRHLRRIRKIEKIEERNLNKGCEA</sequence>
<feature type="binding site" evidence="4">
    <location>
        <position position="135"/>
    </location>
    <ligand>
        <name>D-ribulose 5-phosphate</name>
        <dbReference type="ChEBI" id="CHEBI:58121"/>
    </ligand>
</feature>
<accession>B5Y8G5</accession>
<dbReference type="PANTHER" id="PTHR30345">
    <property type="entry name" value="RIBOSE-5-PHOSPHATE ISOMERASE B"/>
    <property type="match status" value="1"/>
</dbReference>
<dbReference type="NCBIfam" id="NF004051">
    <property type="entry name" value="PRK05571.1"/>
    <property type="match status" value="1"/>
</dbReference>
<reference evidence="6" key="1">
    <citation type="submission" date="2008-08" db="EMBL/GenBank/DDBJ databases">
        <title>The complete genome sequence of Coprothermobacter proteolyticus strain ATCC 5245 / DSM 5265 / BT.</title>
        <authorList>
            <person name="Dodson R.J."/>
            <person name="Durkin A.S."/>
            <person name="Wu M."/>
            <person name="Eisen J."/>
            <person name="Sutton G."/>
        </authorList>
    </citation>
    <scope>NUCLEOTIDE SEQUENCE [LARGE SCALE GENOMIC DNA]</scope>
    <source>
        <strain evidence="6">ATCC 35245 / DSM 5265 / OCM 4 / BT</strain>
    </source>
</reference>
<evidence type="ECO:0000256" key="2">
    <source>
        <dbReference type="ARBA" id="ARBA00023235"/>
    </source>
</evidence>
<name>B5Y8G5_COPPD</name>
<feature type="active site" description="Proton acceptor" evidence="3">
    <location>
        <position position="64"/>
    </location>
</feature>
<dbReference type="PANTHER" id="PTHR30345:SF0">
    <property type="entry name" value="DNA DAMAGE-REPAIR_TOLERATION PROTEIN DRT102"/>
    <property type="match status" value="1"/>
</dbReference>
<dbReference type="SUPFAM" id="SSF89623">
    <property type="entry name" value="Ribose/Galactose isomerase RpiB/AlsB"/>
    <property type="match status" value="1"/>
</dbReference>
<evidence type="ECO:0000256" key="1">
    <source>
        <dbReference type="ARBA" id="ARBA00008754"/>
    </source>
</evidence>
<feature type="binding site" evidence="4">
    <location>
        <position position="98"/>
    </location>
    <ligand>
        <name>D-ribulose 5-phosphate</name>
        <dbReference type="ChEBI" id="CHEBI:58121"/>
    </ligand>
</feature>
<dbReference type="HOGENOM" id="CLU_091396_4_1_9"/>
<dbReference type="eggNOG" id="COG0698">
    <property type="taxonomic scope" value="Bacteria"/>
</dbReference>
<dbReference type="STRING" id="309798.COPRO5265_0714"/>
<dbReference type="RefSeq" id="WP_012544546.1">
    <property type="nucleotide sequence ID" value="NC_011295.1"/>
</dbReference>
<evidence type="ECO:0000313" key="5">
    <source>
        <dbReference type="EMBL" id="ACI17895.1"/>
    </source>
</evidence>
<dbReference type="KEGG" id="cpo:COPRO5265_0714"/>
<reference evidence="5 6" key="2">
    <citation type="journal article" date="2014" name="Genome Announc.">
        <title>Complete Genome Sequence of Coprothermobacter proteolyticus DSM 5265.</title>
        <authorList>
            <person name="Alexiev A."/>
            <person name="Coil D.A."/>
            <person name="Badger J.H."/>
            <person name="Enticknap J."/>
            <person name="Ward N."/>
            <person name="Robb F.T."/>
            <person name="Eisen J.A."/>
        </authorList>
    </citation>
    <scope>NUCLEOTIDE SEQUENCE [LARGE SCALE GENOMIC DNA]</scope>
    <source>
        <strain evidence="6">ATCC 35245 / DSM 5265 / OCM 4 / BT</strain>
    </source>
</reference>
<dbReference type="EC" id="5.3.1.6" evidence="5"/>
<dbReference type="InterPro" id="IPR036569">
    <property type="entry name" value="RpiB_LacA_LacB_sf"/>
</dbReference>
<dbReference type="InterPro" id="IPR003500">
    <property type="entry name" value="RpiB_LacA_LacB"/>
</dbReference>
<keyword evidence="6" id="KW-1185">Reference proteome</keyword>
<feature type="binding site" evidence="4">
    <location>
        <begin position="65"/>
        <end position="69"/>
    </location>
    <ligand>
        <name>D-ribulose 5-phosphate</name>
        <dbReference type="ChEBI" id="CHEBI:58121"/>
    </ligand>
</feature>
<dbReference type="NCBIfam" id="TIGR00689">
    <property type="entry name" value="rpiB_lacA_lacB"/>
    <property type="match status" value="1"/>
</dbReference>
<feature type="binding site" evidence="4">
    <location>
        <begin position="8"/>
        <end position="9"/>
    </location>
    <ligand>
        <name>D-ribulose 5-phosphate</name>
        <dbReference type="ChEBI" id="CHEBI:58121"/>
    </ligand>
</feature>
<feature type="active site" description="Proton donor" evidence="3">
    <location>
        <position position="97"/>
    </location>
</feature>
<evidence type="ECO:0000256" key="3">
    <source>
        <dbReference type="PIRSR" id="PIRSR005384-1"/>
    </source>
</evidence>
<dbReference type="NCBIfam" id="TIGR01120">
    <property type="entry name" value="rpiB"/>
    <property type="match status" value="1"/>
</dbReference>
<dbReference type="PIRSF" id="PIRSF005384">
    <property type="entry name" value="RpiB_LacA_B"/>
    <property type="match status" value="1"/>
</dbReference>
<keyword evidence="2 5" id="KW-0413">Isomerase</keyword>
<feature type="binding site" evidence="4">
    <location>
        <position position="108"/>
    </location>
    <ligand>
        <name>D-ribulose 5-phosphate</name>
        <dbReference type="ChEBI" id="CHEBI:58121"/>
    </ligand>
</feature>
<dbReference type="Proteomes" id="UP000001732">
    <property type="component" value="Chromosome"/>
</dbReference>
<dbReference type="InterPro" id="IPR004785">
    <property type="entry name" value="RpiB"/>
</dbReference>
<organism evidence="5 6">
    <name type="scientific">Coprothermobacter proteolyticus (strain ATCC 35245 / DSM 5265 / OCM 4 / BT)</name>
    <dbReference type="NCBI Taxonomy" id="309798"/>
    <lineage>
        <taxon>Bacteria</taxon>
        <taxon>Pseudomonadati</taxon>
        <taxon>Coprothermobacterota</taxon>
        <taxon>Coprothermobacteria</taxon>
        <taxon>Coprothermobacterales</taxon>
        <taxon>Coprothermobacteraceae</taxon>
        <taxon>Coprothermobacter</taxon>
    </lineage>
</organism>
<dbReference type="OrthoDB" id="1778624at2"/>
<dbReference type="Pfam" id="PF02502">
    <property type="entry name" value="LacAB_rpiB"/>
    <property type="match status" value="1"/>
</dbReference>
<dbReference type="GO" id="GO:0005975">
    <property type="term" value="P:carbohydrate metabolic process"/>
    <property type="evidence" value="ECO:0007669"/>
    <property type="project" value="InterPro"/>
</dbReference>
<comment type="similarity">
    <text evidence="1">Belongs to the LacAB/RpiB family.</text>
</comment>
<evidence type="ECO:0000313" key="6">
    <source>
        <dbReference type="Proteomes" id="UP000001732"/>
    </source>
</evidence>
<dbReference type="GO" id="GO:0004751">
    <property type="term" value="F:ribose-5-phosphate isomerase activity"/>
    <property type="evidence" value="ECO:0007669"/>
    <property type="project" value="UniProtKB-EC"/>
</dbReference>
<protein>
    <submittedName>
        <fullName evidence="5">Ribose 5-phosphate isomerase B</fullName>
        <ecNumber evidence="5">5.3.1.6</ecNumber>
    </submittedName>
</protein>
<feature type="binding site" evidence="4">
    <location>
        <position position="131"/>
    </location>
    <ligand>
        <name>D-ribulose 5-phosphate</name>
        <dbReference type="ChEBI" id="CHEBI:58121"/>
    </ligand>
</feature>